<dbReference type="SUPFAM" id="SSF102405">
    <property type="entry name" value="MCP/YpsA-like"/>
    <property type="match status" value="1"/>
</dbReference>
<dbReference type="PANTHER" id="PTHR43022">
    <property type="entry name" value="PROTEIN SMF"/>
    <property type="match status" value="1"/>
</dbReference>
<dbReference type="Gene3D" id="3.40.50.450">
    <property type="match status" value="1"/>
</dbReference>
<evidence type="ECO:0000259" key="2">
    <source>
        <dbReference type="Pfam" id="PF02481"/>
    </source>
</evidence>
<dbReference type="EMBL" id="UHIA01000004">
    <property type="protein sequence ID" value="SUO95989.1"/>
    <property type="molecule type" value="Genomic_DNA"/>
</dbReference>
<evidence type="ECO:0000259" key="3">
    <source>
        <dbReference type="Pfam" id="PF17782"/>
    </source>
</evidence>
<dbReference type="Proteomes" id="UP000254575">
    <property type="component" value="Unassembled WGS sequence"/>
</dbReference>
<dbReference type="Pfam" id="PF02481">
    <property type="entry name" value="DNA_processg_A"/>
    <property type="match status" value="1"/>
</dbReference>
<evidence type="ECO:0000313" key="5">
    <source>
        <dbReference type="Proteomes" id="UP000254575"/>
    </source>
</evidence>
<dbReference type="InterPro" id="IPR041614">
    <property type="entry name" value="DprA_WH"/>
</dbReference>
<feature type="domain" description="DprA winged helix" evidence="3">
    <location>
        <begin position="324"/>
        <end position="380"/>
    </location>
</feature>
<dbReference type="InterPro" id="IPR003488">
    <property type="entry name" value="DprA"/>
</dbReference>
<dbReference type="RefSeq" id="WP_115218096.1">
    <property type="nucleotide sequence ID" value="NZ_UHIA01000004.1"/>
</dbReference>
<sequence>MNDSLKAWCALLRAPQLGNKGFSRLLAAFGSPDAFFAASAASICQHLPSVKETHWRAWQEMLSHPDVQKDIDWLHAADNRYIITLHDEGYPPLLKEIADPPPLLFVLGNAEVLSMVQLGVVGSRQSTPGGEAVCGHICEQVSAAGIVITSGLALGIDGAAHQAALNAGGQTIAVVGTGLDRVYPARHRDLAYQIAAQGAIVSEFPIGVGVRQHHFPQRNRIISGLSAGVLVVEASVQSGSLITARHAAEQGREVFAIPGAIQNPLSRGCHALIRQGAKLTETAQDILEELLPLAKANWQLLHKAAPQADGLEVQAVQSPQNQVANPQAADEGQSALLQAMGYEPVRADDLLARTELTISEISAMLLMLELDGEVQALPGGRYQRLKS</sequence>
<keyword evidence="5" id="KW-1185">Reference proteome</keyword>
<comment type="similarity">
    <text evidence="1">Belongs to the DprA/Smf family.</text>
</comment>
<feature type="domain" description="Smf/DprA SLOG" evidence="2">
    <location>
        <begin position="82"/>
        <end position="290"/>
    </location>
</feature>
<dbReference type="InterPro" id="IPR036388">
    <property type="entry name" value="WH-like_DNA-bd_sf"/>
</dbReference>
<dbReference type="AlphaFoldDB" id="A0A380MTP4"/>
<dbReference type="Gene3D" id="1.10.10.10">
    <property type="entry name" value="Winged helix-like DNA-binding domain superfamily/Winged helix DNA-binding domain"/>
    <property type="match status" value="1"/>
</dbReference>
<dbReference type="InterPro" id="IPR057666">
    <property type="entry name" value="DrpA_SLOG"/>
</dbReference>
<gene>
    <name evidence="4" type="primary">smf</name>
    <name evidence="4" type="ORF">NCTC10717_00813</name>
</gene>
<protein>
    <submittedName>
        <fullName evidence="4">DNA protecting protein DprA</fullName>
    </submittedName>
</protein>
<name>A0A380MTP4_9GAMM</name>
<dbReference type="OrthoDB" id="9785707at2"/>
<organism evidence="4 5">
    <name type="scientific">Suttonella indologenes</name>
    <dbReference type="NCBI Taxonomy" id="13276"/>
    <lineage>
        <taxon>Bacteria</taxon>
        <taxon>Pseudomonadati</taxon>
        <taxon>Pseudomonadota</taxon>
        <taxon>Gammaproteobacteria</taxon>
        <taxon>Cardiobacteriales</taxon>
        <taxon>Cardiobacteriaceae</taxon>
        <taxon>Suttonella</taxon>
    </lineage>
</organism>
<evidence type="ECO:0000256" key="1">
    <source>
        <dbReference type="ARBA" id="ARBA00006525"/>
    </source>
</evidence>
<accession>A0A380MTP4</accession>
<reference evidence="4 5" key="1">
    <citation type="submission" date="2018-06" db="EMBL/GenBank/DDBJ databases">
        <authorList>
            <consortium name="Pathogen Informatics"/>
            <person name="Doyle S."/>
        </authorList>
    </citation>
    <scope>NUCLEOTIDE SEQUENCE [LARGE SCALE GENOMIC DNA]</scope>
    <source>
        <strain evidence="4 5">NCTC10717</strain>
    </source>
</reference>
<dbReference type="Pfam" id="PF17782">
    <property type="entry name" value="WHD_DprA"/>
    <property type="match status" value="1"/>
</dbReference>
<dbReference type="PANTHER" id="PTHR43022:SF1">
    <property type="entry name" value="PROTEIN SMF"/>
    <property type="match status" value="1"/>
</dbReference>
<evidence type="ECO:0000313" key="4">
    <source>
        <dbReference type="EMBL" id="SUO95989.1"/>
    </source>
</evidence>
<dbReference type="GO" id="GO:0009294">
    <property type="term" value="P:DNA-mediated transformation"/>
    <property type="evidence" value="ECO:0007669"/>
    <property type="project" value="InterPro"/>
</dbReference>
<proteinExistence type="inferred from homology"/>
<dbReference type="NCBIfam" id="TIGR00732">
    <property type="entry name" value="dprA"/>
    <property type="match status" value="1"/>
</dbReference>